<dbReference type="EMBL" id="SUNH01000017">
    <property type="protein sequence ID" value="TJZ83369.1"/>
    <property type="molecule type" value="Genomic_DNA"/>
</dbReference>
<evidence type="ECO:0000256" key="2">
    <source>
        <dbReference type="ARBA" id="ARBA00022475"/>
    </source>
</evidence>
<evidence type="ECO:0000256" key="7">
    <source>
        <dbReference type="SAM" id="Phobius"/>
    </source>
</evidence>
<feature type="domain" description="MotA/TolQ/ExbB proton channel" evidence="8">
    <location>
        <begin position="85"/>
        <end position="203"/>
    </location>
</feature>
<keyword evidence="6" id="KW-0653">Protein transport</keyword>
<proteinExistence type="inferred from homology"/>
<evidence type="ECO:0000313" key="9">
    <source>
        <dbReference type="EMBL" id="TJZ83369.1"/>
    </source>
</evidence>
<feature type="transmembrane region" description="Helical" evidence="7">
    <location>
        <begin position="22"/>
        <end position="43"/>
    </location>
</feature>
<dbReference type="InterPro" id="IPR050790">
    <property type="entry name" value="ExbB/TolQ_transport"/>
</dbReference>
<feature type="transmembrane region" description="Helical" evidence="7">
    <location>
        <begin position="165"/>
        <end position="191"/>
    </location>
</feature>
<evidence type="ECO:0000256" key="5">
    <source>
        <dbReference type="ARBA" id="ARBA00023136"/>
    </source>
</evidence>
<dbReference type="AlphaFoldDB" id="A0A4U0QNG0"/>
<keyword evidence="6" id="KW-0813">Transport</keyword>
<dbReference type="Pfam" id="PF01618">
    <property type="entry name" value="MotA_ExbB"/>
    <property type="match status" value="1"/>
</dbReference>
<evidence type="ECO:0000256" key="4">
    <source>
        <dbReference type="ARBA" id="ARBA00022989"/>
    </source>
</evidence>
<dbReference type="GO" id="GO:0017038">
    <property type="term" value="P:protein import"/>
    <property type="evidence" value="ECO:0007669"/>
    <property type="project" value="TreeGrafter"/>
</dbReference>
<dbReference type="RefSeq" id="WP_136857204.1">
    <property type="nucleotide sequence ID" value="NZ_SUNH01000017.1"/>
</dbReference>
<dbReference type="Proteomes" id="UP000306223">
    <property type="component" value="Unassembled WGS sequence"/>
</dbReference>
<gene>
    <name evidence="9" type="ORF">FA740_12990</name>
</gene>
<protein>
    <submittedName>
        <fullName evidence="9">MotA/TolQ/ExbB proton channel family protein</fullName>
    </submittedName>
</protein>
<comment type="caution">
    <text evidence="9">The sequence shown here is derived from an EMBL/GenBank/DDBJ whole genome shotgun (WGS) entry which is preliminary data.</text>
</comment>
<dbReference type="OrthoDB" id="4045at2"/>
<keyword evidence="2" id="KW-1003">Cell membrane</keyword>
<comment type="similarity">
    <text evidence="6">Belongs to the exbB/tolQ family.</text>
</comment>
<evidence type="ECO:0000256" key="6">
    <source>
        <dbReference type="RuleBase" id="RU004057"/>
    </source>
</evidence>
<organism evidence="9 10">
    <name type="scientific">Paracoccus hibiscisoli</name>
    <dbReference type="NCBI Taxonomy" id="2023261"/>
    <lineage>
        <taxon>Bacteria</taxon>
        <taxon>Pseudomonadati</taxon>
        <taxon>Pseudomonadota</taxon>
        <taxon>Alphaproteobacteria</taxon>
        <taxon>Rhodobacterales</taxon>
        <taxon>Paracoccaceae</taxon>
        <taxon>Paracoccus</taxon>
    </lineage>
</organism>
<evidence type="ECO:0000256" key="3">
    <source>
        <dbReference type="ARBA" id="ARBA00022692"/>
    </source>
</evidence>
<evidence type="ECO:0000256" key="1">
    <source>
        <dbReference type="ARBA" id="ARBA00004651"/>
    </source>
</evidence>
<name>A0A4U0QNG0_9RHOB</name>
<feature type="transmembrane region" description="Helical" evidence="7">
    <location>
        <begin position="124"/>
        <end position="145"/>
    </location>
</feature>
<dbReference type="PANTHER" id="PTHR30625">
    <property type="entry name" value="PROTEIN TOLQ"/>
    <property type="match status" value="1"/>
</dbReference>
<dbReference type="GO" id="GO:0005886">
    <property type="term" value="C:plasma membrane"/>
    <property type="evidence" value="ECO:0007669"/>
    <property type="project" value="UniProtKB-SubCell"/>
</dbReference>
<keyword evidence="4 7" id="KW-1133">Transmembrane helix</keyword>
<sequence>MTDLGTTLAALPLFGLIRDGGWTMWLIAALSVVTLAVVLWKLLSLWRLGVWGGRHSARAIALWGQGRRREALDAVRGRPSARARVAQAAIGTALDPRFDDRAAREETARVARQALYRSREALRALELIATIAPLLGLLGTVLGMIDAFRVLQSAGNQADPSDLAGGIWVALLTTAAGMAVAIPAGVALSWFESIADRLQSDLEDLATRVFVAPAQPVAAPRDAVLRRPGPTHLAGAPA</sequence>
<dbReference type="InterPro" id="IPR002898">
    <property type="entry name" value="MotA_ExbB_proton_chnl"/>
</dbReference>
<reference evidence="9 10" key="1">
    <citation type="submission" date="2019-04" db="EMBL/GenBank/DDBJ databases">
        <authorList>
            <person name="Li J."/>
        </authorList>
    </citation>
    <scope>NUCLEOTIDE SEQUENCE [LARGE SCALE GENOMIC DNA]</scope>
    <source>
        <strain evidence="9 10">CCTCC AB2016182</strain>
    </source>
</reference>
<accession>A0A4U0QNG0</accession>
<evidence type="ECO:0000313" key="10">
    <source>
        <dbReference type="Proteomes" id="UP000306223"/>
    </source>
</evidence>
<evidence type="ECO:0000259" key="8">
    <source>
        <dbReference type="Pfam" id="PF01618"/>
    </source>
</evidence>
<comment type="subcellular location">
    <subcellularLocation>
        <location evidence="1">Cell membrane</location>
        <topology evidence="1">Multi-pass membrane protein</topology>
    </subcellularLocation>
    <subcellularLocation>
        <location evidence="6">Membrane</location>
        <topology evidence="6">Multi-pass membrane protein</topology>
    </subcellularLocation>
</comment>
<keyword evidence="5 7" id="KW-0472">Membrane</keyword>
<keyword evidence="3 7" id="KW-0812">Transmembrane</keyword>
<dbReference type="PANTHER" id="PTHR30625:SF17">
    <property type="entry name" value="TOLQ-RELATED"/>
    <property type="match status" value="1"/>
</dbReference>
<keyword evidence="10" id="KW-1185">Reference proteome</keyword>